<dbReference type="GO" id="GO:0009313">
    <property type="term" value="P:oligosaccharide catabolic process"/>
    <property type="evidence" value="ECO:0007669"/>
    <property type="project" value="TreeGrafter"/>
</dbReference>
<accession>A0A3N0EIM0</accession>
<evidence type="ECO:0000259" key="2">
    <source>
        <dbReference type="SMART" id="SM00642"/>
    </source>
</evidence>
<feature type="domain" description="Glycosyl hydrolase family 13 catalytic" evidence="2">
    <location>
        <begin position="13"/>
        <end position="420"/>
    </location>
</feature>
<dbReference type="RefSeq" id="WP_123199442.1">
    <property type="nucleotide sequence ID" value="NZ_RJMB01000001.1"/>
</dbReference>
<dbReference type="Pfam" id="PF00128">
    <property type="entry name" value="Alpha-amylase"/>
    <property type="match status" value="1"/>
</dbReference>
<dbReference type="GO" id="GO:0004556">
    <property type="term" value="F:alpha-amylase activity"/>
    <property type="evidence" value="ECO:0007669"/>
    <property type="project" value="TreeGrafter"/>
</dbReference>
<sequence>MSNTWWRTAVVYQVYPRSFADTDGDGVGDIAGVTRHIDHLAALGVDAVWLSPFYPSPLADGGYDVADFRDVDPRLGSLDDFDALVAAAHDRGIRVIVDIVPNHTSERHPWFAEALAAGPGSAARERYIFRDGRGEAGELPPSGWESRFGGPAWTRVEDGQWYLHLFAPEQPDLNWEHPEVRAEFTDILRFWSRRGVDGFRVDVAHGLMKDLSEPLREVVPTPGGDDFDEIAANPDHPFWDRPETHEIFREWRAVFEEFDPPRMAVAEAWLPGDRLVGYLRPDELQTGFNLEFLSCAWDADAYRRVIDASISGAASVGTVATWVISNHDVVRPASALGLPSGTDTNAWLLSGGTRPRADTELGVRRARAAALLELALPGSTYIYQGEELGLPEVADLAPETLRDPAWQRSGGATKGRDGCRVPIPWEREGPSFGFSDVAGWLPQPADWGELSVRAQTGDPDSTLELYRRAIRARRAFAADESFAWDPALDKGDVLAFRRGADWLVLVNTGSAPVPLPEGEVVLASTALEGAVLPGNAAVWLRR</sequence>
<evidence type="ECO:0000313" key="4">
    <source>
        <dbReference type="Proteomes" id="UP000269198"/>
    </source>
</evidence>
<evidence type="ECO:0000256" key="1">
    <source>
        <dbReference type="ARBA" id="ARBA00008061"/>
    </source>
</evidence>
<comment type="similarity">
    <text evidence="1">Belongs to the glycosyl hydrolase 13 family.</text>
</comment>
<dbReference type="InterPro" id="IPR006047">
    <property type="entry name" value="GH13_cat_dom"/>
</dbReference>
<evidence type="ECO:0000313" key="3">
    <source>
        <dbReference type="EMBL" id="RNL87577.1"/>
    </source>
</evidence>
<name>A0A3N0EIM0_9ACTN</name>
<gene>
    <name evidence="3" type="ORF">EFW17_01855</name>
</gene>
<dbReference type="PANTHER" id="PTHR10357:SF179">
    <property type="entry name" value="NEUTRAL AND BASIC AMINO ACID TRANSPORT PROTEIN RBAT"/>
    <property type="match status" value="1"/>
</dbReference>
<dbReference type="Proteomes" id="UP000269198">
    <property type="component" value="Unassembled WGS sequence"/>
</dbReference>
<dbReference type="EMBL" id="RJMB01000001">
    <property type="protein sequence ID" value="RNL87577.1"/>
    <property type="molecule type" value="Genomic_DNA"/>
</dbReference>
<dbReference type="CDD" id="cd11332">
    <property type="entry name" value="AmyAc_OligoGlu_TS"/>
    <property type="match status" value="1"/>
</dbReference>
<protein>
    <submittedName>
        <fullName evidence="3">Alpha-amylase</fullName>
    </submittedName>
</protein>
<reference evidence="3 4" key="1">
    <citation type="submission" date="2018-11" db="EMBL/GenBank/DDBJ databases">
        <title>The genome draft of YIM 96095.</title>
        <authorList>
            <person name="Tang S.-K."/>
            <person name="Chunyu W.-X."/>
            <person name="Feng Y.-Z."/>
        </authorList>
    </citation>
    <scope>NUCLEOTIDE SEQUENCE [LARGE SCALE GENOMIC DNA]</scope>
    <source>
        <strain evidence="3 4">YIM 96095</strain>
    </source>
</reference>
<dbReference type="OrthoDB" id="3203135at2"/>
<dbReference type="InterPro" id="IPR017853">
    <property type="entry name" value="GH"/>
</dbReference>
<comment type="caution">
    <text evidence="3">The sequence shown here is derived from an EMBL/GenBank/DDBJ whole genome shotgun (WGS) entry which is preliminary data.</text>
</comment>
<proteinExistence type="inferred from homology"/>
<dbReference type="InterPro" id="IPR045857">
    <property type="entry name" value="O16G_dom_2"/>
</dbReference>
<keyword evidence="4" id="KW-1185">Reference proteome</keyword>
<organism evidence="3 4">
    <name type="scientific">Halostreptopolyspora alba</name>
    <dbReference type="NCBI Taxonomy" id="2487137"/>
    <lineage>
        <taxon>Bacteria</taxon>
        <taxon>Bacillati</taxon>
        <taxon>Actinomycetota</taxon>
        <taxon>Actinomycetes</taxon>
        <taxon>Streptosporangiales</taxon>
        <taxon>Nocardiopsidaceae</taxon>
        <taxon>Halostreptopolyspora</taxon>
    </lineage>
</organism>
<dbReference type="SMART" id="SM00642">
    <property type="entry name" value="Aamy"/>
    <property type="match status" value="1"/>
</dbReference>
<dbReference type="AlphaFoldDB" id="A0A3N0EIM0"/>
<dbReference type="SUPFAM" id="SSF51445">
    <property type="entry name" value="(Trans)glycosidases"/>
    <property type="match status" value="1"/>
</dbReference>
<dbReference type="Gene3D" id="3.90.400.10">
    <property type="entry name" value="Oligo-1,6-glucosidase, Domain 2"/>
    <property type="match status" value="1"/>
</dbReference>
<dbReference type="PANTHER" id="PTHR10357">
    <property type="entry name" value="ALPHA-AMYLASE FAMILY MEMBER"/>
    <property type="match status" value="1"/>
</dbReference>
<dbReference type="Gene3D" id="3.20.20.80">
    <property type="entry name" value="Glycosidases"/>
    <property type="match status" value="1"/>
</dbReference>